<reference evidence="2" key="1">
    <citation type="submission" date="2016-11" db="EMBL/GenBank/DDBJ databases">
        <authorList>
            <person name="Varghese N."/>
            <person name="Submissions S."/>
        </authorList>
    </citation>
    <scope>NUCLEOTIDE SEQUENCE [LARGE SCALE GENOMIC DNA]</scope>
    <source>
        <strain evidence="2">DSM 16219</strain>
    </source>
</reference>
<organism evidence="1 2">
    <name type="scientific">Desulfatibacillum alkenivorans DSM 16219</name>
    <dbReference type="NCBI Taxonomy" id="1121393"/>
    <lineage>
        <taxon>Bacteria</taxon>
        <taxon>Pseudomonadati</taxon>
        <taxon>Thermodesulfobacteriota</taxon>
        <taxon>Desulfobacteria</taxon>
        <taxon>Desulfobacterales</taxon>
        <taxon>Desulfatibacillaceae</taxon>
        <taxon>Desulfatibacillum</taxon>
    </lineage>
</organism>
<proteinExistence type="predicted"/>
<gene>
    <name evidence="1" type="ORF">SAMN02745216_00835</name>
</gene>
<dbReference type="AlphaFoldDB" id="A0A1M6FJ37"/>
<keyword evidence="2" id="KW-1185">Reference proteome</keyword>
<evidence type="ECO:0000313" key="2">
    <source>
        <dbReference type="Proteomes" id="UP000183994"/>
    </source>
</evidence>
<protein>
    <submittedName>
        <fullName evidence="1">Uncharacterized protein</fullName>
    </submittedName>
</protein>
<dbReference type="OrthoDB" id="9873273at2"/>
<dbReference type="Proteomes" id="UP000183994">
    <property type="component" value="Unassembled WGS sequence"/>
</dbReference>
<evidence type="ECO:0000313" key="1">
    <source>
        <dbReference type="EMBL" id="SHI97695.1"/>
    </source>
</evidence>
<dbReference type="STRING" id="1121393.SAMN02745216_00835"/>
<dbReference type="EMBL" id="FQZU01000003">
    <property type="protein sequence ID" value="SHI97695.1"/>
    <property type="molecule type" value="Genomic_DNA"/>
</dbReference>
<accession>A0A1M6FJ37</accession>
<sequence length="110" mass="12259">MEDNPLKPDQMVRIIQESLEQTVRSLQTLQEGVVSDIRDACGKISPGRSFKPGNFETVEKELAEQQAQMVERLEEITSGLVNNEIFTGVSQTVEAAAKSFEEILKKFSGE</sequence>
<dbReference type="RefSeq" id="WP_073473194.1">
    <property type="nucleotide sequence ID" value="NZ_FQZU01000003.1"/>
</dbReference>
<name>A0A1M6FJ37_9BACT</name>